<feature type="transmembrane region" description="Helical" evidence="1">
    <location>
        <begin position="228"/>
        <end position="245"/>
    </location>
</feature>
<reference evidence="2 3" key="1">
    <citation type="submission" date="2020-10" db="EMBL/GenBank/DDBJ databases">
        <title>Mucilaginibacter mali sp. nov., isolated from rhizosphere soil of apple orchard.</title>
        <authorList>
            <person name="Lee J.-S."/>
            <person name="Kim H.S."/>
            <person name="Kim J.-S."/>
        </authorList>
    </citation>
    <scope>NUCLEOTIDE SEQUENCE [LARGE SCALE GENOMIC DNA]</scope>
    <source>
        <strain evidence="2 3">KCTC 23157</strain>
    </source>
</reference>
<organism evidence="2 3">
    <name type="scientific">Mucilaginibacter boryungensis</name>
    <dbReference type="NCBI Taxonomy" id="768480"/>
    <lineage>
        <taxon>Bacteria</taxon>
        <taxon>Pseudomonadati</taxon>
        <taxon>Bacteroidota</taxon>
        <taxon>Sphingobacteriia</taxon>
        <taxon>Sphingobacteriales</taxon>
        <taxon>Sphingobacteriaceae</taxon>
        <taxon>Mucilaginibacter</taxon>
    </lineage>
</organism>
<proteinExistence type="predicted"/>
<feature type="transmembrane region" description="Helical" evidence="1">
    <location>
        <begin position="265"/>
        <end position="282"/>
    </location>
</feature>
<evidence type="ECO:0000313" key="2">
    <source>
        <dbReference type="EMBL" id="MBE9665836.1"/>
    </source>
</evidence>
<keyword evidence="1" id="KW-1133">Transmembrane helix</keyword>
<comment type="caution">
    <text evidence="2">The sequence shown here is derived from an EMBL/GenBank/DDBJ whole genome shotgun (WGS) entry which is preliminary data.</text>
</comment>
<keyword evidence="3" id="KW-1185">Reference proteome</keyword>
<sequence length="423" mass="47965">MSYLLLIGLLVIVSQMRKMFATSYLSPTGVFCGIWIIILLLMRIMAPDFYFSFEAAFYISVFVCCLFIGELIAYGILRKEWVPTVSYTYYTSDDYKKRLKKYTILISLMSLIGSIIYLKAFIDFFGSFAQFLIAGSLIRESLYAGSISIPVISLILGLLSYTAINLSMTYYTKFGFNWIQIIPFLSVVIMSFSQAARAGLVILIFQLFAGKIFRLFTKKSKNIELKLFKPILIIVPILITVFVLVESFRQQNFEVNNSKIEDTSASFSVYAFGGVAGFAAYLNTIRPYSENLTYGRYTFSSLYDILGIARSEPGVYNQYLKVSPSLTGNIYSIFRPLMEDFGVVGLMIWALLLGLVSNYFFTNSLKGSLISISYCITLYTYMMFSFIAPLTQFNSFILSCFLSPLIIFIAKIKFSPIVPKIIK</sequence>
<dbReference type="NCBIfam" id="TIGR04370">
    <property type="entry name" value="glyco_rpt_poly"/>
    <property type="match status" value="1"/>
</dbReference>
<evidence type="ECO:0000256" key="1">
    <source>
        <dbReference type="SAM" id="Phobius"/>
    </source>
</evidence>
<feature type="transmembrane region" description="Helical" evidence="1">
    <location>
        <begin position="341"/>
        <end position="361"/>
    </location>
</feature>
<accession>A0ABR9XEZ6</accession>
<protein>
    <submittedName>
        <fullName evidence="2">Oligosaccharide repeat unit polymerase</fullName>
    </submittedName>
</protein>
<feature type="transmembrane region" description="Helical" evidence="1">
    <location>
        <begin position="102"/>
        <end position="122"/>
    </location>
</feature>
<feature type="transmembrane region" description="Helical" evidence="1">
    <location>
        <begin position="368"/>
        <end position="390"/>
    </location>
</feature>
<dbReference type="Proteomes" id="UP000632774">
    <property type="component" value="Unassembled WGS sequence"/>
</dbReference>
<name>A0ABR9XEZ6_9SPHI</name>
<keyword evidence="1" id="KW-0472">Membrane</keyword>
<dbReference type="RefSeq" id="WP_194105221.1">
    <property type="nucleotide sequence ID" value="NZ_JADFFM010000001.1"/>
</dbReference>
<feature type="transmembrane region" description="Helical" evidence="1">
    <location>
        <begin position="396"/>
        <end position="414"/>
    </location>
</feature>
<feature type="transmembrane region" description="Helical" evidence="1">
    <location>
        <begin position="56"/>
        <end position="77"/>
    </location>
</feature>
<keyword evidence="1" id="KW-0812">Transmembrane</keyword>
<dbReference type="EMBL" id="JADFFM010000001">
    <property type="protein sequence ID" value="MBE9665836.1"/>
    <property type="molecule type" value="Genomic_DNA"/>
</dbReference>
<gene>
    <name evidence="2" type="ORF">IRJ18_05645</name>
</gene>
<feature type="transmembrane region" description="Helical" evidence="1">
    <location>
        <begin position="142"/>
        <end position="162"/>
    </location>
</feature>
<evidence type="ECO:0000313" key="3">
    <source>
        <dbReference type="Proteomes" id="UP000632774"/>
    </source>
</evidence>